<evidence type="ECO:0000256" key="1">
    <source>
        <dbReference type="SAM" id="MobiDB-lite"/>
    </source>
</evidence>
<feature type="region of interest" description="Disordered" evidence="1">
    <location>
        <begin position="32"/>
        <end position="54"/>
    </location>
</feature>
<dbReference type="CDD" id="cd20557">
    <property type="entry name" value="CYCLIN_ScPCL1-like"/>
    <property type="match status" value="1"/>
</dbReference>
<feature type="region of interest" description="Disordered" evidence="1">
    <location>
        <begin position="343"/>
        <end position="369"/>
    </location>
</feature>
<keyword evidence="3" id="KW-1185">Reference proteome</keyword>
<dbReference type="GO" id="GO:0016538">
    <property type="term" value="F:cyclin-dependent protein serine/threonine kinase regulator activity"/>
    <property type="evidence" value="ECO:0007669"/>
    <property type="project" value="TreeGrafter"/>
</dbReference>
<dbReference type="GO" id="GO:0005634">
    <property type="term" value="C:nucleus"/>
    <property type="evidence" value="ECO:0007669"/>
    <property type="project" value="TreeGrafter"/>
</dbReference>
<organism evidence="2 3">
    <name type="scientific">Ustilaginoidea virens</name>
    <name type="common">Rice false smut fungus</name>
    <name type="synonym">Villosiclava virens</name>
    <dbReference type="NCBI Taxonomy" id="1159556"/>
    <lineage>
        <taxon>Eukaryota</taxon>
        <taxon>Fungi</taxon>
        <taxon>Dikarya</taxon>
        <taxon>Ascomycota</taxon>
        <taxon>Pezizomycotina</taxon>
        <taxon>Sordariomycetes</taxon>
        <taxon>Hypocreomycetidae</taxon>
        <taxon>Hypocreales</taxon>
        <taxon>Clavicipitaceae</taxon>
        <taxon>Ustilaginoidea</taxon>
    </lineage>
</organism>
<evidence type="ECO:0000313" key="3">
    <source>
        <dbReference type="Proteomes" id="UP000027002"/>
    </source>
</evidence>
<dbReference type="InterPro" id="IPR013922">
    <property type="entry name" value="Cyclin_PHO80-like"/>
</dbReference>
<dbReference type="GO" id="GO:0019901">
    <property type="term" value="F:protein kinase binding"/>
    <property type="evidence" value="ECO:0007669"/>
    <property type="project" value="InterPro"/>
</dbReference>
<dbReference type="Proteomes" id="UP000027002">
    <property type="component" value="Chromosome 7"/>
</dbReference>
<dbReference type="AlphaFoldDB" id="A0A8E5MKF3"/>
<dbReference type="SUPFAM" id="SSF47954">
    <property type="entry name" value="Cyclin-like"/>
    <property type="match status" value="1"/>
</dbReference>
<dbReference type="InterPro" id="IPR036915">
    <property type="entry name" value="Cyclin-like_sf"/>
</dbReference>
<gene>
    <name evidence="2" type="ORF">UV8b_07839</name>
</gene>
<protein>
    <recommendedName>
        <fullName evidence="4">Mucin</fullName>
    </recommendedName>
</protein>
<accession>A0A8E5MKF3</accession>
<dbReference type="GeneID" id="66068616"/>
<dbReference type="GO" id="GO:0000307">
    <property type="term" value="C:cyclin-dependent protein kinase holoenzyme complex"/>
    <property type="evidence" value="ECO:0007669"/>
    <property type="project" value="TreeGrafter"/>
</dbReference>
<evidence type="ECO:0008006" key="4">
    <source>
        <dbReference type="Google" id="ProtNLM"/>
    </source>
</evidence>
<evidence type="ECO:0000313" key="2">
    <source>
        <dbReference type="EMBL" id="QUC23598.1"/>
    </source>
</evidence>
<sequence length="716" mass="78662">MSVQAPYMAHYLPVSPSLRHCLQGRNLASSIALPKPPSASGYSSTTLGHGLRTPPVDDDMSATYQPAMTTYGSHNVHAYPVPMAHASHIKPVMDDARVPQPYRYPSQQLLAQNGTYSSPLPDSSLHQAVMPATPLAEVPVPSKRSDPVTRRGSETLIYHSLQLPKCISPTGGNLSDFAAQMTCLFWFESIEELKNAETMRPSAANIPISRLPALARPHDQFLKWIYNVLSTTQVTQNVIFLALLFIYRLKMSTPQIKGRAGSEYRLLTVALMLGNKFLDDNTYTNKTWAEVSCFAVQEIHVMEVEFLSNMRYNLLASKDEWEQWITKLSCFHEYYQRASKLPASPVHKPSPTHRALHSPLPSPTATGMPPSMAAVKCNLSPSSRHSRNTCTYQANATSPLAGKVSIPLPRSRKRSPDGYLAEHPAKRHVFSAAPSARPPNATLDKNMTNSNSNRLPVPHLTVATNQQYVGGITHAAQSAGTASQQMVSLPPLQPGVRALSTMYQVNPSVGLVQAQPVGAVTSTTPAPRPMYPVPTLATQAPIGFGTPTKHHSPGRVVASYGSSPLVESFGQTSAIHTPVVHTPISNSPSVYLQHRASPYKPIRHVNRLLYPPPSASLDQYHISSFWCTIVASTNSKSRHRACCNYNNNDKGTTQSRNIVTQSRLALSGRSRCSSVWPPLSPNEGHFIKQTIKRIPIFLLLNLPIIHSLRGFWMRLC</sequence>
<proteinExistence type="predicted"/>
<dbReference type="OrthoDB" id="244495at2759"/>
<dbReference type="KEGG" id="uvi:66068616"/>
<dbReference type="PANTHER" id="PTHR15615:SF118">
    <property type="entry name" value="CYCLIN, HYPOTHETICAL (EUROFUNG)"/>
    <property type="match status" value="1"/>
</dbReference>
<reference evidence="2" key="1">
    <citation type="submission" date="2020-03" db="EMBL/GenBank/DDBJ databases">
        <title>A mixture of massive structural variations and highly conserved coding sequences in Ustilaginoidea virens genome.</title>
        <authorList>
            <person name="Zhang K."/>
            <person name="Zhao Z."/>
            <person name="Zhang Z."/>
            <person name="Li Y."/>
            <person name="Hsiang T."/>
            <person name="Sun W."/>
        </authorList>
    </citation>
    <scope>NUCLEOTIDE SEQUENCE</scope>
    <source>
        <strain evidence="2">UV-8b</strain>
    </source>
</reference>
<dbReference type="RefSeq" id="XP_043001271.1">
    <property type="nucleotide sequence ID" value="XM_043145336.1"/>
</dbReference>
<name>A0A8E5MKF3_USTVR</name>
<dbReference type="Pfam" id="PF08613">
    <property type="entry name" value="Cyclin"/>
    <property type="match status" value="1"/>
</dbReference>
<dbReference type="PANTHER" id="PTHR15615">
    <property type="match status" value="1"/>
</dbReference>
<dbReference type="EMBL" id="CP072759">
    <property type="protein sequence ID" value="QUC23598.1"/>
    <property type="molecule type" value="Genomic_DNA"/>
</dbReference>
<dbReference type="Gene3D" id="1.10.472.10">
    <property type="entry name" value="Cyclin-like"/>
    <property type="match status" value="1"/>
</dbReference>